<dbReference type="Gene3D" id="3.40.5.90">
    <property type="entry name" value="CDGSH iron-sulfur domain, mitoNEET-type"/>
    <property type="match status" value="2"/>
</dbReference>
<keyword evidence="6" id="KW-0411">Iron-sulfur</keyword>
<dbReference type="InterPro" id="IPR042216">
    <property type="entry name" value="MitoNEET_CISD"/>
</dbReference>
<evidence type="ECO:0000313" key="8">
    <source>
        <dbReference type="EMBL" id="GHP00569.1"/>
    </source>
</evidence>
<keyword evidence="3" id="KW-0001">2Fe-2S</keyword>
<dbReference type="InterPro" id="IPR018967">
    <property type="entry name" value="FeS-contain_CDGSH-typ"/>
</dbReference>
<feature type="domain" description="Iron-binding zinc finger CDGSH type" evidence="7">
    <location>
        <begin position="446"/>
        <end position="495"/>
    </location>
</feature>
<dbReference type="GO" id="GO:0046872">
    <property type="term" value="F:metal ion binding"/>
    <property type="evidence" value="ECO:0007669"/>
    <property type="project" value="UniProtKB-KW"/>
</dbReference>
<dbReference type="InterPro" id="IPR009050">
    <property type="entry name" value="Globin-like_sf"/>
</dbReference>
<dbReference type="Pfam" id="PF12902">
    <property type="entry name" value="Ferritin-like"/>
    <property type="match status" value="1"/>
</dbReference>
<dbReference type="SMART" id="SM00704">
    <property type="entry name" value="ZnF_CDGSH"/>
    <property type="match status" value="2"/>
</dbReference>
<dbReference type="InterPro" id="IPR010693">
    <property type="entry name" value="Divergent_4Fe-4S_mono-cluster"/>
</dbReference>
<dbReference type="GO" id="GO:0005737">
    <property type="term" value="C:cytoplasm"/>
    <property type="evidence" value="ECO:0007669"/>
    <property type="project" value="UniProtKB-ARBA"/>
</dbReference>
<dbReference type="PANTHER" id="PTHR46491:SF3">
    <property type="entry name" value="CDGSH IRON-SULFUR DOMAIN-CONTAINING PROTEIN 3, MITOCHONDRIAL"/>
    <property type="match status" value="1"/>
</dbReference>
<evidence type="ECO:0000256" key="2">
    <source>
        <dbReference type="ARBA" id="ARBA00022617"/>
    </source>
</evidence>
<name>A0A8J3N9A9_9CHLR</name>
<evidence type="ECO:0000256" key="6">
    <source>
        <dbReference type="ARBA" id="ARBA00023014"/>
    </source>
</evidence>
<dbReference type="AlphaFoldDB" id="A0A8J3N9A9"/>
<dbReference type="GO" id="GO:0019825">
    <property type="term" value="F:oxygen binding"/>
    <property type="evidence" value="ECO:0007669"/>
    <property type="project" value="InterPro"/>
</dbReference>
<dbReference type="InterPro" id="IPR001486">
    <property type="entry name" value="Hemoglobin_trunc"/>
</dbReference>
<dbReference type="InterPro" id="IPR012347">
    <property type="entry name" value="Ferritin-like"/>
</dbReference>
<keyword evidence="2" id="KW-0349">Heme</keyword>
<keyword evidence="9" id="KW-1185">Reference proteome</keyword>
<comment type="caution">
    <text evidence="8">The sequence shown here is derived from an EMBL/GenBank/DDBJ whole genome shotgun (WGS) entry which is preliminary data.</text>
</comment>
<dbReference type="CDD" id="cd14775">
    <property type="entry name" value="TrHb2_O-like"/>
    <property type="match status" value="1"/>
</dbReference>
<dbReference type="SUPFAM" id="SSF46458">
    <property type="entry name" value="Globin-like"/>
    <property type="match status" value="1"/>
</dbReference>
<protein>
    <recommendedName>
        <fullName evidence="7">Iron-binding zinc finger CDGSH type domain-containing protein</fullName>
    </recommendedName>
</protein>
<dbReference type="PANTHER" id="PTHR46491">
    <property type="entry name" value="CDGSH IRON SULFUR DOMAIN PROTEIN HOMOLOG"/>
    <property type="match status" value="1"/>
</dbReference>
<sequence>MFEMTPDSQFDRSSSNLTSSREELIFLLTYASDLEHSLACVCLFAASSLKNDASEGGLTDAQAEMVRGWRRRLTQAAGKRIRHLAQLSLLLVAIDAMSAIARPALLKPASVPSSESRLALEPFSQQLLDHLVTYEHLSAPLTRPQLSVHDSHEYHNLPFASLTIRDLYDRLTAGFSDLSAEELFIGPKEAQADPRLPDLGNQLVDVVDLKSANEALATITEMSKGGSGEAEASLFSTIRQEYLSALEDARRSKQPFEPVRPVVTNPAHLHGGTASGTPIVETLTVAVANLFNDAYDTLLLMVRHLFTHTEETDIDLEHLARASFHLMTTVIRPLGDALTQMPVDSTSLPGRCAGAPFGDEGDIPELAHRTAVWAFLDERLWQLALTATTLRVTPGLPTEIQEATAALQDLTCQFAPADGPHGVEARIAELSQVQAGLEGSIQSSLNGPYLVTNAQTLLNWLGERLPTRPQMALCRCGGSATKPFCDGTHARIGFTAHKDPKRVPDQRDTYVGTAITVLDNRGICAHSGFCTDRLNTVFHVGEEPFATPNGARMDEVIRAVRACPSGALSYALGGIEIRDGVDQARPPSIEVSKDGPYRVTGRIALKDWRGNEELRNTGVSWEHYSLCRCGHSQNKPFCSGMHWSVNFHDPQVDEEQEPTLFSWVGGLPALVRMTHLFYDKYIPQEPLLRPLFVEMSPDHPERVAAWLGEVFGGPKSYSEPYGGYSRMLSQHVGKQITEEQRERWVSLLCQAADEAGVPNDPEFRSAFMSYIEWGSRLAVENSATNAHPPLQMPMPHWNWGTAGPPGSRISALAPVEEEEQPVALPSANEVVHFAQHIKPLFRPMDRQSMKWAFDLWSYSDVTRHAAGILQRVQNGSMPCDGAWSHEQVEVFQRWMETGMQE</sequence>
<dbReference type="GO" id="GO:0020037">
    <property type="term" value="F:heme binding"/>
    <property type="evidence" value="ECO:0007669"/>
    <property type="project" value="InterPro"/>
</dbReference>
<evidence type="ECO:0000256" key="1">
    <source>
        <dbReference type="ARBA" id="ARBA00022448"/>
    </source>
</evidence>
<dbReference type="Pfam" id="PF06902">
    <property type="entry name" value="Fer4_19"/>
    <property type="match status" value="1"/>
</dbReference>
<accession>A0A8J3N9A9</accession>
<evidence type="ECO:0000256" key="4">
    <source>
        <dbReference type="ARBA" id="ARBA00022723"/>
    </source>
</evidence>
<gene>
    <name evidence="8" type="ORF">KSF_106160</name>
</gene>
<feature type="domain" description="Iron-binding zinc finger CDGSH type" evidence="7">
    <location>
        <begin position="598"/>
        <end position="648"/>
    </location>
</feature>
<dbReference type="Proteomes" id="UP000597444">
    <property type="component" value="Unassembled WGS sequence"/>
</dbReference>
<dbReference type="Pfam" id="PF01152">
    <property type="entry name" value="Bac_globin"/>
    <property type="match status" value="1"/>
</dbReference>
<dbReference type="InterPro" id="IPR026820">
    <property type="entry name" value="VioB/RebD_dom"/>
</dbReference>
<dbReference type="Gene3D" id="1.10.490.10">
    <property type="entry name" value="Globins"/>
    <property type="match status" value="1"/>
</dbReference>
<organism evidence="8 9">
    <name type="scientific">Reticulibacter mediterranei</name>
    <dbReference type="NCBI Taxonomy" id="2778369"/>
    <lineage>
        <taxon>Bacteria</taxon>
        <taxon>Bacillati</taxon>
        <taxon>Chloroflexota</taxon>
        <taxon>Ktedonobacteria</taxon>
        <taxon>Ktedonobacterales</taxon>
        <taxon>Reticulibacteraceae</taxon>
        <taxon>Reticulibacter</taxon>
    </lineage>
</organism>
<evidence type="ECO:0000313" key="9">
    <source>
        <dbReference type="Proteomes" id="UP000597444"/>
    </source>
</evidence>
<dbReference type="RefSeq" id="WP_220211044.1">
    <property type="nucleotide sequence ID" value="NZ_BNJK01000002.1"/>
</dbReference>
<dbReference type="InterPro" id="IPR052950">
    <property type="entry name" value="CISD"/>
</dbReference>
<keyword evidence="5" id="KW-0408">Iron</keyword>
<dbReference type="GO" id="GO:0051537">
    <property type="term" value="F:2 iron, 2 sulfur cluster binding"/>
    <property type="evidence" value="ECO:0007669"/>
    <property type="project" value="UniProtKB-KW"/>
</dbReference>
<evidence type="ECO:0000259" key="7">
    <source>
        <dbReference type="SMART" id="SM00704"/>
    </source>
</evidence>
<keyword evidence="1" id="KW-0813">Transport</keyword>
<dbReference type="InterPro" id="IPR012292">
    <property type="entry name" value="Globin/Proto"/>
</dbReference>
<evidence type="ECO:0000256" key="3">
    <source>
        <dbReference type="ARBA" id="ARBA00022714"/>
    </source>
</evidence>
<keyword evidence="4" id="KW-0479">Metal-binding</keyword>
<dbReference type="Gene3D" id="1.20.1260.10">
    <property type="match status" value="1"/>
</dbReference>
<proteinExistence type="predicted"/>
<reference evidence="8" key="1">
    <citation type="submission" date="2020-10" db="EMBL/GenBank/DDBJ databases">
        <title>Taxonomic study of unclassified bacteria belonging to the class Ktedonobacteria.</title>
        <authorList>
            <person name="Yabe S."/>
            <person name="Wang C.M."/>
            <person name="Zheng Y."/>
            <person name="Sakai Y."/>
            <person name="Cavaletti L."/>
            <person name="Monciardini P."/>
            <person name="Donadio S."/>
        </authorList>
    </citation>
    <scope>NUCLEOTIDE SEQUENCE</scope>
    <source>
        <strain evidence="8">ID150040</strain>
    </source>
</reference>
<evidence type="ECO:0000256" key="5">
    <source>
        <dbReference type="ARBA" id="ARBA00023004"/>
    </source>
</evidence>
<dbReference type="EMBL" id="BNJK01000002">
    <property type="protein sequence ID" value="GHP00569.1"/>
    <property type="molecule type" value="Genomic_DNA"/>
</dbReference>
<dbReference type="Pfam" id="PF09360">
    <property type="entry name" value="zf-CDGSH"/>
    <property type="match status" value="2"/>
</dbReference>